<dbReference type="AlphaFoldDB" id="A0A931DDL0"/>
<organism evidence="2 3">
    <name type="scientific">Actinomadura viridis</name>
    <dbReference type="NCBI Taxonomy" id="58110"/>
    <lineage>
        <taxon>Bacteria</taxon>
        <taxon>Bacillati</taxon>
        <taxon>Actinomycetota</taxon>
        <taxon>Actinomycetes</taxon>
        <taxon>Streptosporangiales</taxon>
        <taxon>Thermomonosporaceae</taxon>
        <taxon>Actinomadura</taxon>
    </lineage>
</organism>
<name>A0A931DDL0_9ACTN</name>
<evidence type="ECO:0000313" key="2">
    <source>
        <dbReference type="EMBL" id="MBG6087202.1"/>
    </source>
</evidence>
<keyword evidence="1" id="KW-1133">Transmembrane helix</keyword>
<accession>A0A931DDL0</accession>
<proteinExistence type="predicted"/>
<evidence type="ECO:0000256" key="1">
    <source>
        <dbReference type="SAM" id="Phobius"/>
    </source>
</evidence>
<dbReference type="EMBL" id="JADOUA010000001">
    <property type="protein sequence ID" value="MBG6087202.1"/>
    <property type="molecule type" value="Genomic_DNA"/>
</dbReference>
<keyword evidence="3" id="KW-1185">Reference proteome</keyword>
<gene>
    <name evidence="2" type="ORF">IW256_001315</name>
</gene>
<keyword evidence="1" id="KW-0812">Transmembrane</keyword>
<feature type="transmembrane region" description="Helical" evidence="1">
    <location>
        <begin position="166"/>
        <end position="191"/>
    </location>
</feature>
<sequence>MLRLCLPLLTALMLLGRRLGAMVRLARGGLLAPVVLLRRRAPPLGSLRVPLLPLAVPLLALVPLVSLVPLLALLALRGDAPRVLGDRRRAGLLRLPVLRLRRRGPMRASELPPVPVLRLALLVALLVLRRAGHRRLRRPRGLVRALPVPLLLVRRVAVRRVLVGRLVLALLVGCLLVGLLRALPVGLLAVLRRGRGWDSRWLLVVVPLARPPAAPGARQVRPAAQAEQIPLLEGLVTDRAVQGRHDTSPARIPARSSVDVR</sequence>
<dbReference type="Proteomes" id="UP000614047">
    <property type="component" value="Unassembled WGS sequence"/>
</dbReference>
<comment type="caution">
    <text evidence="2">The sequence shown here is derived from an EMBL/GenBank/DDBJ whole genome shotgun (WGS) entry which is preliminary data.</text>
</comment>
<evidence type="ECO:0000313" key="3">
    <source>
        <dbReference type="Proteomes" id="UP000614047"/>
    </source>
</evidence>
<keyword evidence="1" id="KW-0472">Membrane</keyword>
<dbReference type="RefSeq" id="WP_197010099.1">
    <property type="nucleotide sequence ID" value="NZ_BAABES010000006.1"/>
</dbReference>
<reference evidence="2" key="1">
    <citation type="submission" date="2020-11" db="EMBL/GenBank/DDBJ databases">
        <title>Sequencing the genomes of 1000 actinobacteria strains.</title>
        <authorList>
            <person name="Klenk H.-P."/>
        </authorList>
    </citation>
    <scope>NUCLEOTIDE SEQUENCE</scope>
    <source>
        <strain evidence="2">DSM 43175</strain>
    </source>
</reference>
<feature type="transmembrane region" description="Helical" evidence="1">
    <location>
        <begin position="52"/>
        <end position="76"/>
    </location>
</feature>
<protein>
    <submittedName>
        <fullName evidence="2">Uncharacterized protein</fullName>
    </submittedName>
</protein>